<keyword evidence="3" id="KW-0813">Transport</keyword>
<keyword evidence="4" id="KW-1134">Transmembrane beta strand</keyword>
<keyword evidence="7" id="KW-0406">Ion transport</keyword>
<dbReference type="InterPro" id="IPR001702">
    <property type="entry name" value="Porin_Gram-ve"/>
</dbReference>
<dbReference type="InterPro" id="IPR050298">
    <property type="entry name" value="Gram-neg_bact_OMP"/>
</dbReference>
<comment type="caution">
    <text evidence="13">The sequence shown here is derived from an EMBL/GenBank/DDBJ whole genome shotgun (WGS) entry which is preliminary data.</text>
</comment>
<dbReference type="Gene3D" id="2.40.160.10">
    <property type="entry name" value="Porin"/>
    <property type="match status" value="1"/>
</dbReference>
<dbReference type="PRINTS" id="PR00182">
    <property type="entry name" value="ECOLNEIPORIN"/>
</dbReference>
<keyword evidence="5" id="KW-0812">Transmembrane</keyword>
<dbReference type="InterPro" id="IPR002299">
    <property type="entry name" value="Porin_Neis"/>
</dbReference>
<evidence type="ECO:0000313" key="13">
    <source>
        <dbReference type="EMBL" id="OWY28509.1"/>
    </source>
</evidence>
<evidence type="ECO:0000256" key="3">
    <source>
        <dbReference type="ARBA" id="ARBA00022448"/>
    </source>
</evidence>
<dbReference type="InterPro" id="IPR033900">
    <property type="entry name" value="Gram_neg_porin_domain"/>
</dbReference>
<dbReference type="GO" id="GO:0046930">
    <property type="term" value="C:pore complex"/>
    <property type="evidence" value="ECO:0007669"/>
    <property type="project" value="UniProtKB-KW"/>
</dbReference>
<dbReference type="GO" id="GO:0034220">
    <property type="term" value="P:monoatomic ion transmembrane transport"/>
    <property type="evidence" value="ECO:0007669"/>
    <property type="project" value="InterPro"/>
</dbReference>
<evidence type="ECO:0000256" key="7">
    <source>
        <dbReference type="ARBA" id="ARBA00023065"/>
    </source>
</evidence>
<comment type="subunit">
    <text evidence="2">Homotrimer.</text>
</comment>
<gene>
    <name evidence="13" type="ORF">CEJ42_14855</name>
</gene>
<comment type="subcellular location">
    <subcellularLocation>
        <location evidence="1">Cell outer membrane</location>
        <topology evidence="1">Multi-pass membrane protein</topology>
    </subcellularLocation>
</comment>
<evidence type="ECO:0000256" key="9">
    <source>
        <dbReference type="ARBA" id="ARBA00023136"/>
    </source>
</evidence>
<evidence type="ECO:0000256" key="6">
    <source>
        <dbReference type="ARBA" id="ARBA00022729"/>
    </source>
</evidence>
<evidence type="ECO:0000313" key="14">
    <source>
        <dbReference type="Proteomes" id="UP000197596"/>
    </source>
</evidence>
<dbReference type="EMBL" id="NJGU01000007">
    <property type="protein sequence ID" value="OWY28509.1"/>
    <property type="molecule type" value="Genomic_DNA"/>
</dbReference>
<dbReference type="GO" id="GO:0009279">
    <property type="term" value="C:cell outer membrane"/>
    <property type="evidence" value="ECO:0007669"/>
    <property type="project" value="UniProtKB-SubCell"/>
</dbReference>
<keyword evidence="10" id="KW-0998">Cell outer membrane</keyword>
<keyword evidence="9" id="KW-0472">Membrane</keyword>
<evidence type="ECO:0000256" key="8">
    <source>
        <dbReference type="ARBA" id="ARBA00023114"/>
    </source>
</evidence>
<organism evidence="13 14">
    <name type="scientific">Herbaspirillum robiniae</name>
    <dbReference type="NCBI Taxonomy" id="2014887"/>
    <lineage>
        <taxon>Bacteria</taxon>
        <taxon>Pseudomonadati</taxon>
        <taxon>Pseudomonadota</taxon>
        <taxon>Betaproteobacteria</taxon>
        <taxon>Burkholderiales</taxon>
        <taxon>Oxalobacteraceae</taxon>
        <taxon>Herbaspirillum</taxon>
    </lineage>
</organism>
<name>A0A246WQ49_9BURK</name>
<protein>
    <submittedName>
        <fullName evidence="13">Porin</fullName>
    </submittedName>
</protein>
<evidence type="ECO:0000259" key="12">
    <source>
        <dbReference type="Pfam" id="PF13609"/>
    </source>
</evidence>
<dbReference type="PANTHER" id="PTHR34501:SF9">
    <property type="entry name" value="MAJOR OUTER MEMBRANE PROTEIN P.IA"/>
    <property type="match status" value="1"/>
</dbReference>
<keyword evidence="6 11" id="KW-0732">Signal</keyword>
<dbReference type="PANTHER" id="PTHR34501">
    <property type="entry name" value="PROTEIN YDDL-RELATED"/>
    <property type="match status" value="1"/>
</dbReference>
<sequence length="387" mass="39892">MKKSLLALAVLGAFAGAAQAQTSSVTIYGIIDTGVVYTSKAVNGTANGTGSKFGVNSAVIQGSRIGFKGVEDLGGGLSAVFNLETGFKNDTGALDDSKTTNTLFRRKSVVGLAGGFGTVLLGRQTDFADSISYLTSVADFGFMTGSVGHNLDRLEGTRSNNSVSYTTNNMGGFTGNLFYGFGEQAGRTSAGQAFGIGGKYDNGPLGLGINYFQSKQGATPADTSLLIGTTNAGDVNNSGNSAAKVLNVAASYQFGPARVYANYNRVKQDLNTASPTALPSKTLGSANKADIYEVGTAYSLTPNLKLLGAVTHTRADFNSSSKGKLTQISLGTDYWLSKRTDLYAFLANIRASDMANSGVYGDATGNAATGGADASQTLVAVGVRHKF</sequence>
<dbReference type="Proteomes" id="UP000197596">
    <property type="component" value="Unassembled WGS sequence"/>
</dbReference>
<keyword evidence="8" id="KW-0626">Porin</keyword>
<reference evidence="13 14" key="1">
    <citation type="submission" date="2017-06" db="EMBL/GenBank/DDBJ databases">
        <title>Herbaspirillum phytohormonus sp. nov., isolated from the root nodule of Robinia pseudoacacia in lead-zinc mine.</title>
        <authorList>
            <person name="Fan M."/>
            <person name="Lin Y."/>
        </authorList>
    </citation>
    <scope>NUCLEOTIDE SEQUENCE [LARGE SCALE GENOMIC DNA]</scope>
    <source>
        <strain evidence="13 14">HZ10</strain>
    </source>
</reference>
<accession>A0A246WQ49</accession>
<feature type="domain" description="Porin" evidence="12">
    <location>
        <begin position="7"/>
        <end position="353"/>
    </location>
</feature>
<evidence type="ECO:0000256" key="10">
    <source>
        <dbReference type="ARBA" id="ARBA00023237"/>
    </source>
</evidence>
<proteinExistence type="predicted"/>
<dbReference type="InterPro" id="IPR023614">
    <property type="entry name" value="Porin_dom_sf"/>
</dbReference>
<dbReference type="CDD" id="cd00342">
    <property type="entry name" value="gram_neg_porins"/>
    <property type="match status" value="1"/>
</dbReference>
<feature type="chain" id="PRO_5011257199" evidence="11">
    <location>
        <begin position="21"/>
        <end position="387"/>
    </location>
</feature>
<dbReference type="AlphaFoldDB" id="A0A246WQ49"/>
<evidence type="ECO:0000256" key="5">
    <source>
        <dbReference type="ARBA" id="ARBA00022692"/>
    </source>
</evidence>
<dbReference type="Pfam" id="PF13609">
    <property type="entry name" value="Porin_4"/>
    <property type="match status" value="1"/>
</dbReference>
<feature type="signal peptide" evidence="11">
    <location>
        <begin position="1"/>
        <end position="20"/>
    </location>
</feature>
<dbReference type="SUPFAM" id="SSF56935">
    <property type="entry name" value="Porins"/>
    <property type="match status" value="1"/>
</dbReference>
<evidence type="ECO:0000256" key="11">
    <source>
        <dbReference type="SAM" id="SignalP"/>
    </source>
</evidence>
<evidence type="ECO:0000256" key="2">
    <source>
        <dbReference type="ARBA" id="ARBA00011233"/>
    </source>
</evidence>
<dbReference type="RefSeq" id="WP_050470468.1">
    <property type="nucleotide sequence ID" value="NZ_NJGU01000007.1"/>
</dbReference>
<evidence type="ECO:0000256" key="4">
    <source>
        <dbReference type="ARBA" id="ARBA00022452"/>
    </source>
</evidence>
<dbReference type="PRINTS" id="PR00184">
    <property type="entry name" value="NEISSPPORIN"/>
</dbReference>
<dbReference type="GO" id="GO:0015288">
    <property type="term" value="F:porin activity"/>
    <property type="evidence" value="ECO:0007669"/>
    <property type="project" value="UniProtKB-KW"/>
</dbReference>
<evidence type="ECO:0000256" key="1">
    <source>
        <dbReference type="ARBA" id="ARBA00004571"/>
    </source>
</evidence>